<reference evidence="4" key="1">
    <citation type="submission" date="2019-01" db="EMBL/GenBank/DDBJ databases">
        <title>Genomic analysis of Salicibibacter sp. NKC3-5.</title>
        <authorList>
            <person name="Oh Y.J."/>
        </authorList>
    </citation>
    <scope>NUCLEOTIDE SEQUENCE [LARGE SCALE GENOMIC DNA]</scope>
    <source>
        <strain evidence="4">NKC3-5</strain>
    </source>
</reference>
<feature type="domain" description="Sucrose phosphatase-like" evidence="2">
    <location>
        <begin position="21"/>
        <end position="278"/>
    </location>
</feature>
<dbReference type="NCBIfam" id="TIGR01484">
    <property type="entry name" value="HAD-SF-IIB"/>
    <property type="match status" value="1"/>
</dbReference>
<dbReference type="RefSeq" id="WP_142088297.1">
    <property type="nucleotide sequence ID" value="NZ_CP035485.1"/>
</dbReference>
<evidence type="ECO:0000313" key="3">
    <source>
        <dbReference type="EMBL" id="QDI90831.1"/>
    </source>
</evidence>
<dbReference type="EMBL" id="CP035485">
    <property type="protein sequence ID" value="QDI90831.1"/>
    <property type="molecule type" value="Genomic_DNA"/>
</dbReference>
<dbReference type="OrthoDB" id="9781413at2"/>
<accession>A0A514LHR1</accession>
<dbReference type="SFLD" id="SFLDG01141">
    <property type="entry name" value="C2.B.1:_Sucrose_Phosphatase_Li"/>
    <property type="match status" value="1"/>
</dbReference>
<dbReference type="InterPro" id="IPR023214">
    <property type="entry name" value="HAD_sf"/>
</dbReference>
<dbReference type="GO" id="GO:0005829">
    <property type="term" value="C:cytosol"/>
    <property type="evidence" value="ECO:0007669"/>
    <property type="project" value="TreeGrafter"/>
</dbReference>
<keyword evidence="4" id="KW-1185">Reference proteome</keyword>
<evidence type="ECO:0000313" key="4">
    <source>
        <dbReference type="Proteomes" id="UP000319756"/>
    </source>
</evidence>
<dbReference type="InterPro" id="IPR036412">
    <property type="entry name" value="HAD-like_sf"/>
</dbReference>
<name>A0A514LHR1_9BACI</name>
<dbReference type="GO" id="GO:0016791">
    <property type="term" value="F:phosphatase activity"/>
    <property type="evidence" value="ECO:0007669"/>
    <property type="project" value="TreeGrafter"/>
</dbReference>
<evidence type="ECO:0000256" key="1">
    <source>
        <dbReference type="ARBA" id="ARBA00022801"/>
    </source>
</evidence>
<dbReference type="SFLD" id="SFLDS00003">
    <property type="entry name" value="Haloacid_Dehalogenase"/>
    <property type="match status" value="1"/>
</dbReference>
<dbReference type="Gene3D" id="3.30.70.1410">
    <property type="entry name" value="yhjk (haloacid dehalogenase-like hydrolase protein) domain"/>
    <property type="match status" value="1"/>
</dbReference>
<dbReference type="AlphaFoldDB" id="A0A514LHR1"/>
<dbReference type="PANTHER" id="PTHR10000:SF57">
    <property type="entry name" value="KANOSAMINE-6-PHOSPHATE PHOSPHATASE"/>
    <property type="match status" value="1"/>
</dbReference>
<dbReference type="KEGG" id="sale:EPH95_06290"/>
<proteinExistence type="predicted"/>
<evidence type="ECO:0000259" key="2">
    <source>
        <dbReference type="Pfam" id="PF05116"/>
    </source>
</evidence>
<dbReference type="SUPFAM" id="SSF56784">
    <property type="entry name" value="HAD-like"/>
    <property type="match status" value="1"/>
</dbReference>
<sequence length="285" mass="32718">MNGHKPQKTTLRPYDDVNQTQFIVYADLDETFYSHQITNEEETSIKAFENYMECLVKRHQVLFGVITGSNLDSVIQKLENGSHQIMPHFIACDLGTMLYWVNKNGEFLPDQAWVDRLMKTNFTQSTVNAIIQNLESLYNIEMTAQTQLGSSSFKKNYYYYMIDDHTDTKNIEMIRDLAHNQELGCNINICNPLAGDPEGAYDVDFIPQNTGKAAIIEFINQKFQVDRENTFAFGDSGNDLEMLSKVEHGYLLDNATIDAKKQHEKITTDPYTKGILNILKEHFPM</sequence>
<organism evidence="3 4">
    <name type="scientific">Salicibibacter halophilus</name>
    <dbReference type="NCBI Taxonomy" id="2502791"/>
    <lineage>
        <taxon>Bacteria</taxon>
        <taxon>Bacillati</taxon>
        <taxon>Bacillota</taxon>
        <taxon>Bacilli</taxon>
        <taxon>Bacillales</taxon>
        <taxon>Bacillaceae</taxon>
        <taxon>Salicibibacter</taxon>
    </lineage>
</organism>
<dbReference type="SFLD" id="SFLDG01140">
    <property type="entry name" value="C2.B:_Phosphomannomutase_and_P"/>
    <property type="match status" value="1"/>
</dbReference>
<dbReference type="PANTHER" id="PTHR10000">
    <property type="entry name" value="PHOSPHOSERINE PHOSPHATASE"/>
    <property type="match status" value="1"/>
</dbReference>
<gene>
    <name evidence="3" type="ORF">EPH95_06290</name>
</gene>
<protein>
    <submittedName>
        <fullName evidence="3">HAD-IIB family hydrolase</fullName>
    </submittedName>
</protein>
<dbReference type="Proteomes" id="UP000319756">
    <property type="component" value="Chromosome"/>
</dbReference>
<dbReference type="Gene3D" id="3.40.50.1000">
    <property type="entry name" value="HAD superfamily/HAD-like"/>
    <property type="match status" value="1"/>
</dbReference>
<dbReference type="Pfam" id="PF05116">
    <property type="entry name" value="S6PP"/>
    <property type="match status" value="1"/>
</dbReference>
<keyword evidence="1 3" id="KW-0378">Hydrolase</keyword>
<dbReference type="PROSITE" id="PS01229">
    <property type="entry name" value="COF_2"/>
    <property type="match status" value="1"/>
</dbReference>
<dbReference type="InterPro" id="IPR006380">
    <property type="entry name" value="SPP-like_dom"/>
</dbReference>
<dbReference type="GO" id="GO:0000287">
    <property type="term" value="F:magnesium ion binding"/>
    <property type="evidence" value="ECO:0007669"/>
    <property type="project" value="TreeGrafter"/>
</dbReference>
<dbReference type="InterPro" id="IPR006379">
    <property type="entry name" value="HAD-SF_hydro_IIB"/>
</dbReference>